<sequence length="534" mass="62983">MLFDYQNTVDSPTNQNNICFQPIYYKVQPRYNYDSQTCSEYSDDVNHQEMSQISSQISTNTYKQQSQIISKLNTQNDLYQCEYEKNLTTPSQQSEFQMTSSINSIDNGSQFTYKNEKSGCGSGENRVQKRKPKLNLGNKQKNLDYVSTSTLHNIKTIRQYKQHLKNFKKRFNQTENQCAYTSLLVKQVPDREIFFLIGDIIVEPNFREEWYSIGEPSPYNYYKCLVRNIFYKERRILQSDYSQSDKGLQDFNNIVQILKNYPDQETHDYGLILEEYQWRCKELQQIGKIMKSNPDFQQFRDIQNKKYINFTERCEKYIEASRSKKGEFFFYAFCKLDLDKFSYDIQSFGVSEAMSQLLGLELSTLSSVIQKKGLISSFSNCTRQMIMKNFIQALSKKCQPTQNQQSQDVSDTTILNLTVHTWDGLSINVEGHFHSVYDRNSDFSLIPFTEIMSMVHVKVDESVLNAVYKMRSNQQTEKIIMDASGEDIYYNLQFQVFYDKFYASNNNDAEINQEKMRQEFEEIQKKTCKYRNIL</sequence>
<evidence type="ECO:0000313" key="3">
    <source>
        <dbReference type="Proteomes" id="UP000009168"/>
    </source>
</evidence>
<dbReference type="HOGENOM" id="CLU_510478_0_0_1"/>
<evidence type="ECO:0000256" key="1">
    <source>
        <dbReference type="SAM" id="MobiDB-lite"/>
    </source>
</evidence>
<accession>Q23JX9</accession>
<protein>
    <submittedName>
        <fullName evidence="2">Uncharacterized protein</fullName>
    </submittedName>
</protein>
<dbReference type="RefSeq" id="XP_001017309.1">
    <property type="nucleotide sequence ID" value="XM_001017309.2"/>
</dbReference>
<dbReference type="KEGG" id="tet:TTHERM_00196550"/>
<proteinExistence type="predicted"/>
<organism evidence="2 3">
    <name type="scientific">Tetrahymena thermophila (strain SB210)</name>
    <dbReference type="NCBI Taxonomy" id="312017"/>
    <lineage>
        <taxon>Eukaryota</taxon>
        <taxon>Sar</taxon>
        <taxon>Alveolata</taxon>
        <taxon>Ciliophora</taxon>
        <taxon>Intramacronucleata</taxon>
        <taxon>Oligohymenophorea</taxon>
        <taxon>Hymenostomatida</taxon>
        <taxon>Tetrahymenina</taxon>
        <taxon>Tetrahymenidae</taxon>
        <taxon>Tetrahymena</taxon>
    </lineage>
</organism>
<dbReference type="GeneID" id="7825851"/>
<keyword evidence="3" id="KW-1185">Reference proteome</keyword>
<dbReference type="AlphaFoldDB" id="Q23JX9"/>
<reference evidence="3" key="1">
    <citation type="journal article" date="2006" name="PLoS Biol.">
        <title>Macronuclear genome sequence of the ciliate Tetrahymena thermophila, a model eukaryote.</title>
        <authorList>
            <person name="Eisen J.A."/>
            <person name="Coyne R.S."/>
            <person name="Wu M."/>
            <person name="Wu D."/>
            <person name="Thiagarajan M."/>
            <person name="Wortman J.R."/>
            <person name="Badger J.H."/>
            <person name="Ren Q."/>
            <person name="Amedeo P."/>
            <person name="Jones K.M."/>
            <person name="Tallon L.J."/>
            <person name="Delcher A.L."/>
            <person name="Salzberg S.L."/>
            <person name="Silva J.C."/>
            <person name="Haas B.J."/>
            <person name="Majoros W.H."/>
            <person name="Farzad M."/>
            <person name="Carlton J.M."/>
            <person name="Smith R.K. Jr."/>
            <person name="Garg J."/>
            <person name="Pearlman R.E."/>
            <person name="Karrer K.M."/>
            <person name="Sun L."/>
            <person name="Manning G."/>
            <person name="Elde N.C."/>
            <person name="Turkewitz A.P."/>
            <person name="Asai D.J."/>
            <person name="Wilkes D.E."/>
            <person name="Wang Y."/>
            <person name="Cai H."/>
            <person name="Collins K."/>
            <person name="Stewart B.A."/>
            <person name="Lee S.R."/>
            <person name="Wilamowska K."/>
            <person name="Weinberg Z."/>
            <person name="Ruzzo W.L."/>
            <person name="Wloga D."/>
            <person name="Gaertig J."/>
            <person name="Frankel J."/>
            <person name="Tsao C.-C."/>
            <person name="Gorovsky M.A."/>
            <person name="Keeling P.J."/>
            <person name="Waller R.F."/>
            <person name="Patron N.J."/>
            <person name="Cherry J.M."/>
            <person name="Stover N.A."/>
            <person name="Krieger C.J."/>
            <person name="del Toro C."/>
            <person name="Ryder H.F."/>
            <person name="Williamson S.C."/>
            <person name="Barbeau R.A."/>
            <person name="Hamilton E.P."/>
            <person name="Orias E."/>
        </authorList>
    </citation>
    <scope>NUCLEOTIDE SEQUENCE [LARGE SCALE GENOMIC DNA]</scope>
    <source>
        <strain evidence="3">SB210</strain>
    </source>
</reference>
<evidence type="ECO:0000313" key="2">
    <source>
        <dbReference type="EMBL" id="EAR97064.1"/>
    </source>
</evidence>
<dbReference type="Proteomes" id="UP000009168">
    <property type="component" value="Unassembled WGS sequence"/>
</dbReference>
<gene>
    <name evidence="2" type="ORF">TTHERM_00196550</name>
</gene>
<dbReference type="InParanoid" id="Q23JX9"/>
<dbReference type="EMBL" id="GG662673">
    <property type="protein sequence ID" value="EAR97064.1"/>
    <property type="molecule type" value="Genomic_DNA"/>
</dbReference>
<name>Q23JX9_TETTS</name>
<feature type="region of interest" description="Disordered" evidence="1">
    <location>
        <begin position="113"/>
        <end position="134"/>
    </location>
</feature>